<dbReference type="AlphaFoldDB" id="A0A937X7G5"/>
<proteinExistence type="predicted"/>
<name>A0A937X7G5_9BACT</name>
<sequence length="75" mass="8221">MENLRVLRWVAIFSVSLGLNGCSLGYLLRQGSAQVSLLLKAEPLDQAMTRLPGEKAEKLRYVRAVKSYAVGTLGL</sequence>
<organism evidence="2 3">
    <name type="scientific">Candidatus Tanganyikabacteria bacterium</name>
    <dbReference type="NCBI Taxonomy" id="2961651"/>
    <lineage>
        <taxon>Bacteria</taxon>
        <taxon>Bacillati</taxon>
        <taxon>Candidatus Sericytochromatia</taxon>
        <taxon>Candidatus Tanganyikabacteria</taxon>
    </lineage>
</organism>
<evidence type="ECO:0000313" key="3">
    <source>
        <dbReference type="Proteomes" id="UP000703893"/>
    </source>
</evidence>
<dbReference type="EMBL" id="VGJX01000629">
    <property type="protein sequence ID" value="MBM3275565.1"/>
    <property type="molecule type" value="Genomic_DNA"/>
</dbReference>
<comment type="caution">
    <text evidence="2">The sequence shown here is derived from an EMBL/GenBank/DDBJ whole genome shotgun (WGS) entry which is preliminary data.</text>
</comment>
<evidence type="ECO:0000256" key="1">
    <source>
        <dbReference type="SAM" id="Phobius"/>
    </source>
</evidence>
<keyword evidence="1" id="KW-0812">Transmembrane</keyword>
<keyword evidence="1" id="KW-1133">Transmembrane helix</keyword>
<keyword evidence="1" id="KW-0472">Membrane</keyword>
<gene>
    <name evidence="2" type="ORF">FJZ00_10445</name>
</gene>
<protein>
    <submittedName>
        <fullName evidence="2">Uncharacterized protein</fullName>
    </submittedName>
</protein>
<accession>A0A937X7G5</accession>
<dbReference type="Proteomes" id="UP000703893">
    <property type="component" value="Unassembled WGS sequence"/>
</dbReference>
<feature type="non-terminal residue" evidence="2">
    <location>
        <position position="75"/>
    </location>
</feature>
<evidence type="ECO:0000313" key="2">
    <source>
        <dbReference type="EMBL" id="MBM3275565.1"/>
    </source>
</evidence>
<reference evidence="2 3" key="1">
    <citation type="submission" date="2019-03" db="EMBL/GenBank/DDBJ databases">
        <title>Lake Tanganyika Metagenome-Assembled Genomes (MAGs).</title>
        <authorList>
            <person name="Tran P."/>
        </authorList>
    </citation>
    <scope>NUCLEOTIDE SEQUENCE [LARGE SCALE GENOMIC DNA]</scope>
    <source>
        <strain evidence="2">K_DeepCast_65m_m2_236</strain>
    </source>
</reference>
<feature type="transmembrane region" description="Helical" evidence="1">
    <location>
        <begin position="6"/>
        <end position="28"/>
    </location>
</feature>